<comment type="caution">
    <text evidence="1">The sequence shown here is derived from an EMBL/GenBank/DDBJ whole genome shotgun (WGS) entry which is preliminary data.</text>
</comment>
<accession>A0A9Q1J161</accession>
<reference evidence="1" key="1">
    <citation type="journal article" date="2023" name="Science">
        <title>Genome structures resolve the early diversification of teleost fishes.</title>
        <authorList>
            <person name="Parey E."/>
            <person name="Louis A."/>
            <person name="Montfort J."/>
            <person name="Bouchez O."/>
            <person name="Roques C."/>
            <person name="Iampietro C."/>
            <person name="Lluch J."/>
            <person name="Castinel A."/>
            <person name="Donnadieu C."/>
            <person name="Desvignes T."/>
            <person name="Floi Bucao C."/>
            <person name="Jouanno E."/>
            <person name="Wen M."/>
            <person name="Mejri S."/>
            <person name="Dirks R."/>
            <person name="Jansen H."/>
            <person name="Henkel C."/>
            <person name="Chen W.J."/>
            <person name="Zahm M."/>
            <person name="Cabau C."/>
            <person name="Klopp C."/>
            <person name="Thompson A.W."/>
            <person name="Robinson-Rechavi M."/>
            <person name="Braasch I."/>
            <person name="Lecointre G."/>
            <person name="Bobe J."/>
            <person name="Postlethwait J.H."/>
            <person name="Berthelot C."/>
            <person name="Roest Crollius H."/>
            <person name="Guiguen Y."/>
        </authorList>
    </citation>
    <scope>NUCLEOTIDE SEQUENCE</scope>
    <source>
        <strain evidence="1">WJC10195</strain>
    </source>
</reference>
<evidence type="ECO:0000313" key="2">
    <source>
        <dbReference type="Proteomes" id="UP001152622"/>
    </source>
</evidence>
<sequence length="167" mass="18729">MKGTAERPKGSTWETNRPCELRGVYISDLGKLKNLFCAKAFSLKLTVRKPYPWKLLNGSANREGPPLKFKVASKTEMQKIHPKTRTPCTDNTIRKPPLFYELCRGYALQKASSEPSRGTVQILPPGNLQALVRRVRGRDRSRRASLFVAARFRAGTGESPARHASHP</sequence>
<dbReference type="EMBL" id="JAINUF010000004">
    <property type="protein sequence ID" value="KAJ8364232.1"/>
    <property type="molecule type" value="Genomic_DNA"/>
</dbReference>
<dbReference type="AlphaFoldDB" id="A0A9Q1J161"/>
<protein>
    <submittedName>
        <fullName evidence="1">Uncharacterized protein</fullName>
    </submittedName>
</protein>
<keyword evidence="2" id="KW-1185">Reference proteome</keyword>
<name>A0A9Q1J161_SYNKA</name>
<proteinExistence type="predicted"/>
<gene>
    <name evidence="1" type="ORF">SKAU_G00130630</name>
</gene>
<evidence type="ECO:0000313" key="1">
    <source>
        <dbReference type="EMBL" id="KAJ8364232.1"/>
    </source>
</evidence>
<dbReference type="Proteomes" id="UP001152622">
    <property type="component" value="Chromosome 4"/>
</dbReference>
<organism evidence="1 2">
    <name type="scientific">Synaphobranchus kaupii</name>
    <name type="common">Kaup's arrowtooth eel</name>
    <dbReference type="NCBI Taxonomy" id="118154"/>
    <lineage>
        <taxon>Eukaryota</taxon>
        <taxon>Metazoa</taxon>
        <taxon>Chordata</taxon>
        <taxon>Craniata</taxon>
        <taxon>Vertebrata</taxon>
        <taxon>Euteleostomi</taxon>
        <taxon>Actinopterygii</taxon>
        <taxon>Neopterygii</taxon>
        <taxon>Teleostei</taxon>
        <taxon>Anguilliformes</taxon>
        <taxon>Synaphobranchidae</taxon>
        <taxon>Synaphobranchus</taxon>
    </lineage>
</organism>